<accession>A0A934RYS7</accession>
<dbReference type="InterPro" id="IPR014718">
    <property type="entry name" value="GH-type_carb-bd"/>
</dbReference>
<evidence type="ECO:0000259" key="7">
    <source>
        <dbReference type="Pfam" id="PF14509"/>
    </source>
</evidence>
<dbReference type="InterPro" id="IPR052720">
    <property type="entry name" value="Glycosyl_hydrolase_97"/>
</dbReference>
<dbReference type="Proteomes" id="UP000617628">
    <property type="component" value="Unassembled WGS sequence"/>
</dbReference>
<dbReference type="GO" id="GO:0016798">
    <property type="term" value="F:hydrolase activity, acting on glycosyl bonds"/>
    <property type="evidence" value="ECO:0007669"/>
    <property type="project" value="UniProtKB-KW"/>
</dbReference>
<dbReference type="Gene3D" id="2.70.98.10">
    <property type="match status" value="1"/>
</dbReference>
<keyword evidence="1 8" id="KW-0378">Hydrolase</keyword>
<dbReference type="InterPro" id="IPR017853">
    <property type="entry name" value="GH"/>
</dbReference>
<protein>
    <submittedName>
        <fullName evidence="8">Glycoside hydrolase family 97 protein</fullName>
    </submittedName>
</protein>
<proteinExistence type="predicted"/>
<sequence>MKSIALSLAFASAFLANAATTLTSPDGNITLSVEHEKGLSFSLATQSETLIHEATPRLTISGDSPFDGKSTAARNHSHQGLVTPPLPLKNSQIADSYNALTLEFGNEFSVEFRAFDDGVAYRFLGKRNAESEINESLSYTFTGDNKLWTSVIEGYTDSFEVPYTEATISEFGQYEHSYLPLLAATAKGTKLLFTDADIYDYPHMFLKKGKRKNQLIASFPPYPLETELVGDRGSKITKAAKYIAKTNANRSFPWRVITVAEEDATLIESELVYLLSRDGQNTDTSWIEPGKVAWDWWNAMNLYDVDFKTGLNTETWNYYIDFAAEHGIEYVILDEGWSITTTDLTRSAEDLDLEALMAHAKAKDVKIILWTTWRALEANWDILDQFKAWGASGIKVDFMDRMDQWMVNFYEKAARETYDRQLLIDFHGAFKPTGLRRQYPNVISYEGVTGLEQSKWSKKNTPSLNATIPFIRMVCGPMDYTPGAMRNFLSTEFESNFYRPASQGTRCHQVALFVLYESALQMMADSPSNYMREAETTEFLAKIPTTWHELKVIDAHIGETLALARRHEDTWYVAGITNEDAREVEVDFSFLGQGTFTATIMEDGINAATFAEDYQKRQIQVTANDTLTLKMSAEGGFAIRID</sequence>
<keyword evidence="9" id="KW-1185">Reference proteome</keyword>
<feature type="signal peptide" evidence="4">
    <location>
        <begin position="1"/>
        <end position="18"/>
    </location>
</feature>
<dbReference type="Gene3D" id="3.20.20.70">
    <property type="entry name" value="Aldolase class I"/>
    <property type="match status" value="1"/>
</dbReference>
<feature type="domain" description="Glycosyl-hydrolase 97 C-terminal oligomerisation" evidence="7">
    <location>
        <begin position="546"/>
        <end position="641"/>
    </location>
</feature>
<feature type="region of interest" description="Disordered" evidence="3">
    <location>
        <begin position="62"/>
        <end position="85"/>
    </location>
</feature>
<dbReference type="Gene3D" id="2.60.40.1180">
    <property type="entry name" value="Golgi alpha-mannosidase II"/>
    <property type="match status" value="1"/>
</dbReference>
<feature type="domain" description="Glycosyl-hydrolase 97 N-terminal" evidence="6">
    <location>
        <begin position="22"/>
        <end position="276"/>
    </location>
</feature>
<evidence type="ECO:0000259" key="5">
    <source>
        <dbReference type="Pfam" id="PF10566"/>
    </source>
</evidence>
<evidence type="ECO:0000256" key="1">
    <source>
        <dbReference type="ARBA" id="ARBA00022801"/>
    </source>
</evidence>
<dbReference type="RefSeq" id="WP_200357299.1">
    <property type="nucleotide sequence ID" value="NZ_JAENIL010000040.1"/>
</dbReference>
<evidence type="ECO:0000256" key="2">
    <source>
        <dbReference type="ARBA" id="ARBA00023295"/>
    </source>
</evidence>
<evidence type="ECO:0000259" key="6">
    <source>
        <dbReference type="Pfam" id="PF14508"/>
    </source>
</evidence>
<evidence type="ECO:0000313" key="8">
    <source>
        <dbReference type="EMBL" id="MBK1879086.1"/>
    </source>
</evidence>
<dbReference type="Pfam" id="PF14509">
    <property type="entry name" value="GH97_C"/>
    <property type="match status" value="1"/>
</dbReference>
<dbReference type="EMBL" id="JAENIL010000040">
    <property type="protein sequence ID" value="MBK1879086.1"/>
    <property type="molecule type" value="Genomic_DNA"/>
</dbReference>
<feature type="domain" description="Glycosyl-hydrolase 97 catalytic" evidence="5">
    <location>
        <begin position="296"/>
        <end position="448"/>
    </location>
</feature>
<comment type="caution">
    <text evidence="8">The sequence shown here is derived from an EMBL/GenBank/DDBJ whole genome shotgun (WGS) entry which is preliminary data.</text>
</comment>
<dbReference type="InterPro" id="IPR013785">
    <property type="entry name" value="Aldolase_TIM"/>
</dbReference>
<dbReference type="PANTHER" id="PTHR35803:SF2">
    <property type="entry name" value="RETAINING ALPHA-GALACTOSIDASE"/>
    <property type="match status" value="1"/>
</dbReference>
<name>A0A934RYS7_9BACT</name>
<dbReference type="InterPro" id="IPR029483">
    <property type="entry name" value="GH97_C"/>
</dbReference>
<evidence type="ECO:0000313" key="9">
    <source>
        <dbReference type="Proteomes" id="UP000617628"/>
    </source>
</evidence>
<reference evidence="8" key="1">
    <citation type="submission" date="2021-01" db="EMBL/GenBank/DDBJ databases">
        <title>Modified the classification status of verrucomicrobia.</title>
        <authorList>
            <person name="Feng X."/>
        </authorList>
    </citation>
    <scope>NUCLEOTIDE SEQUENCE</scope>
    <source>
        <strain evidence="8">KCTC 13126</strain>
    </source>
</reference>
<dbReference type="InterPro" id="IPR029486">
    <property type="entry name" value="GH97_N"/>
</dbReference>
<evidence type="ECO:0000256" key="3">
    <source>
        <dbReference type="SAM" id="MobiDB-lite"/>
    </source>
</evidence>
<dbReference type="SUPFAM" id="SSF51445">
    <property type="entry name" value="(Trans)glycosidases"/>
    <property type="match status" value="1"/>
</dbReference>
<organism evidence="8 9">
    <name type="scientific">Pelagicoccus mobilis</name>
    <dbReference type="NCBI Taxonomy" id="415221"/>
    <lineage>
        <taxon>Bacteria</taxon>
        <taxon>Pseudomonadati</taxon>
        <taxon>Verrucomicrobiota</taxon>
        <taxon>Opitutia</taxon>
        <taxon>Puniceicoccales</taxon>
        <taxon>Pelagicoccaceae</taxon>
        <taxon>Pelagicoccus</taxon>
    </lineage>
</organism>
<dbReference type="Pfam" id="PF14508">
    <property type="entry name" value="GH97_N"/>
    <property type="match status" value="1"/>
</dbReference>
<dbReference type="InterPro" id="IPR013780">
    <property type="entry name" value="Glyco_hydro_b"/>
</dbReference>
<gene>
    <name evidence="8" type="ORF">JIN87_19535</name>
</gene>
<dbReference type="PANTHER" id="PTHR35803">
    <property type="entry name" value="GLUCAN 1,4-ALPHA-GLUCOSIDASE SUSB-RELATED"/>
    <property type="match status" value="1"/>
</dbReference>
<feature type="chain" id="PRO_5037669489" evidence="4">
    <location>
        <begin position="19"/>
        <end position="642"/>
    </location>
</feature>
<dbReference type="Pfam" id="PF10566">
    <property type="entry name" value="Glyco_hydro_97"/>
    <property type="match status" value="1"/>
</dbReference>
<evidence type="ECO:0000256" key="4">
    <source>
        <dbReference type="SAM" id="SignalP"/>
    </source>
</evidence>
<keyword evidence="2" id="KW-0326">Glycosidase</keyword>
<keyword evidence="4" id="KW-0732">Signal</keyword>
<dbReference type="AlphaFoldDB" id="A0A934RYS7"/>
<dbReference type="GO" id="GO:0030246">
    <property type="term" value="F:carbohydrate binding"/>
    <property type="evidence" value="ECO:0007669"/>
    <property type="project" value="InterPro"/>
</dbReference>
<dbReference type="InterPro" id="IPR019563">
    <property type="entry name" value="GH97_catalytic"/>
</dbReference>